<feature type="transmembrane region" description="Helical" evidence="8">
    <location>
        <begin position="105"/>
        <end position="122"/>
    </location>
</feature>
<dbReference type="InterPro" id="IPR038770">
    <property type="entry name" value="Na+/solute_symporter_sf"/>
</dbReference>
<keyword evidence="6 8" id="KW-1133">Transmembrane helix</keyword>
<evidence type="ECO:0000256" key="2">
    <source>
        <dbReference type="ARBA" id="ARBA00010145"/>
    </source>
</evidence>
<comment type="similarity">
    <text evidence="2">Belongs to the auxin efflux carrier (TC 2.A.69) family.</text>
</comment>
<feature type="transmembrane region" description="Helical" evidence="8">
    <location>
        <begin position="159"/>
        <end position="179"/>
    </location>
</feature>
<name>A0A975D9W1_9GAMM</name>
<dbReference type="KEGG" id="psym:J1N51_09500"/>
<evidence type="ECO:0000256" key="4">
    <source>
        <dbReference type="ARBA" id="ARBA00022475"/>
    </source>
</evidence>
<dbReference type="PANTHER" id="PTHR36838">
    <property type="entry name" value="AUXIN EFFLUX CARRIER FAMILY PROTEIN"/>
    <property type="match status" value="1"/>
</dbReference>
<keyword evidence="5 8" id="KW-0812">Transmembrane</keyword>
<evidence type="ECO:0000313" key="10">
    <source>
        <dbReference type="Proteomes" id="UP000682739"/>
    </source>
</evidence>
<feature type="transmembrane region" description="Helical" evidence="8">
    <location>
        <begin position="64"/>
        <end position="85"/>
    </location>
</feature>
<accession>A0A975D9W1</accession>
<keyword evidence="4" id="KW-1003">Cell membrane</keyword>
<dbReference type="Gene3D" id="1.20.1530.20">
    <property type="match status" value="1"/>
</dbReference>
<evidence type="ECO:0000256" key="7">
    <source>
        <dbReference type="ARBA" id="ARBA00023136"/>
    </source>
</evidence>
<keyword evidence="3" id="KW-0813">Transport</keyword>
<dbReference type="GO" id="GO:0055085">
    <property type="term" value="P:transmembrane transport"/>
    <property type="evidence" value="ECO:0007669"/>
    <property type="project" value="InterPro"/>
</dbReference>
<evidence type="ECO:0000313" key="9">
    <source>
        <dbReference type="EMBL" id="QTH62989.1"/>
    </source>
</evidence>
<dbReference type="GO" id="GO:0005886">
    <property type="term" value="C:plasma membrane"/>
    <property type="evidence" value="ECO:0007669"/>
    <property type="project" value="UniProtKB-SubCell"/>
</dbReference>
<keyword evidence="10" id="KW-1185">Reference proteome</keyword>
<dbReference type="AlphaFoldDB" id="A0A975D9W1"/>
<sequence>MDFIALYKIIPLALICLLGFVCVFLSMFTKDQINAVSKLSFNVLIPLFLFQSTRQADLDAALSWQWFFTFYASIVGLFILTFSYLRWVKKQQRGPAAMRTLTATYSNTVLVAIPVLVGLLGTQTAGQAFVLLAFHSAILFTLVELLATKVSSKTIFSSFKNPIVMSIAAGLLFNLSGLTLPELVSTPMTQLGQAAIPLALFCLGASMRFLPIKGNRVDAMILSTIKLFVLPMITFLVGTWVGLDATAMLIVVLLTASPTGVNAFIMASKHQVEEGVSATTVVLSTMLSVISISFWSHFLFSAVPT</sequence>
<dbReference type="InterPro" id="IPR004776">
    <property type="entry name" value="Mem_transp_PIN-like"/>
</dbReference>
<feature type="transmembrane region" description="Helical" evidence="8">
    <location>
        <begin position="35"/>
        <end position="52"/>
    </location>
</feature>
<dbReference type="PANTHER" id="PTHR36838:SF3">
    <property type="entry name" value="TRANSPORTER AUXIN EFFLUX CARRIER EC FAMILY"/>
    <property type="match status" value="1"/>
</dbReference>
<gene>
    <name evidence="9" type="ORF">J1N51_09500</name>
</gene>
<feature type="transmembrane region" description="Helical" evidence="8">
    <location>
        <begin position="247"/>
        <end position="267"/>
    </location>
</feature>
<evidence type="ECO:0000256" key="8">
    <source>
        <dbReference type="SAM" id="Phobius"/>
    </source>
</evidence>
<protein>
    <submittedName>
        <fullName evidence="9">AEC family transporter</fullName>
    </submittedName>
</protein>
<dbReference type="Pfam" id="PF03547">
    <property type="entry name" value="Mem_trans"/>
    <property type="match status" value="2"/>
</dbReference>
<dbReference type="Proteomes" id="UP000682739">
    <property type="component" value="Chromosome"/>
</dbReference>
<proteinExistence type="inferred from homology"/>
<evidence type="ECO:0000256" key="1">
    <source>
        <dbReference type="ARBA" id="ARBA00004651"/>
    </source>
</evidence>
<feature type="transmembrane region" description="Helical" evidence="8">
    <location>
        <begin position="279"/>
        <end position="300"/>
    </location>
</feature>
<evidence type="ECO:0000256" key="5">
    <source>
        <dbReference type="ARBA" id="ARBA00022692"/>
    </source>
</evidence>
<evidence type="ECO:0000256" key="6">
    <source>
        <dbReference type="ARBA" id="ARBA00022989"/>
    </source>
</evidence>
<reference evidence="9" key="1">
    <citation type="submission" date="2021-03" db="EMBL/GenBank/DDBJ databases">
        <title>Description of Psychrosphaera ytuae sp. nov. isolated from deep sea sediment of South China Sea.</title>
        <authorList>
            <person name="Zhang J."/>
            <person name="Xu X.-D."/>
        </authorList>
    </citation>
    <scope>NUCLEOTIDE SEQUENCE</scope>
    <source>
        <strain evidence="9">MTZ26</strain>
    </source>
</reference>
<feature type="transmembrane region" description="Helical" evidence="8">
    <location>
        <begin position="217"/>
        <end position="241"/>
    </location>
</feature>
<keyword evidence="7 8" id="KW-0472">Membrane</keyword>
<dbReference type="RefSeq" id="WP_208830747.1">
    <property type="nucleotide sequence ID" value="NZ_CP072110.1"/>
</dbReference>
<feature type="transmembrane region" description="Helical" evidence="8">
    <location>
        <begin position="6"/>
        <end position="28"/>
    </location>
</feature>
<feature type="transmembrane region" description="Helical" evidence="8">
    <location>
        <begin position="128"/>
        <end position="147"/>
    </location>
</feature>
<comment type="subcellular location">
    <subcellularLocation>
        <location evidence="1">Cell membrane</location>
        <topology evidence="1">Multi-pass membrane protein</topology>
    </subcellularLocation>
</comment>
<dbReference type="EMBL" id="CP072110">
    <property type="protein sequence ID" value="QTH62989.1"/>
    <property type="molecule type" value="Genomic_DNA"/>
</dbReference>
<organism evidence="9 10">
    <name type="scientific">Psychrosphaera ytuae</name>
    <dbReference type="NCBI Taxonomy" id="2820710"/>
    <lineage>
        <taxon>Bacteria</taxon>
        <taxon>Pseudomonadati</taxon>
        <taxon>Pseudomonadota</taxon>
        <taxon>Gammaproteobacteria</taxon>
        <taxon>Alteromonadales</taxon>
        <taxon>Pseudoalteromonadaceae</taxon>
        <taxon>Psychrosphaera</taxon>
    </lineage>
</organism>
<evidence type="ECO:0000256" key="3">
    <source>
        <dbReference type="ARBA" id="ARBA00022448"/>
    </source>
</evidence>
<feature type="transmembrane region" description="Helical" evidence="8">
    <location>
        <begin position="191"/>
        <end position="210"/>
    </location>
</feature>